<dbReference type="Proteomes" id="UP000006701">
    <property type="component" value="Unassembled WGS sequence"/>
</dbReference>
<protein>
    <submittedName>
        <fullName evidence="5">WD repeat protein</fullName>
    </submittedName>
</protein>
<gene>
    <name evidence="5" type="ORF">ACLA_059060</name>
</gene>
<keyword evidence="1 3" id="KW-0853">WD repeat</keyword>
<feature type="repeat" description="WD" evidence="3">
    <location>
        <begin position="646"/>
        <end position="687"/>
    </location>
</feature>
<feature type="region of interest" description="Disordered" evidence="4">
    <location>
        <begin position="1"/>
        <end position="68"/>
    </location>
</feature>
<proteinExistence type="predicted"/>
<dbReference type="PANTHER" id="PTHR43991">
    <property type="entry name" value="WD REPEAT PROTEIN (AFU_ORTHOLOGUE AFUA_8G05640)-RELATED"/>
    <property type="match status" value="1"/>
</dbReference>
<evidence type="ECO:0000256" key="1">
    <source>
        <dbReference type="ARBA" id="ARBA00022574"/>
    </source>
</evidence>
<dbReference type="SMART" id="SM00320">
    <property type="entry name" value="WD40"/>
    <property type="match status" value="1"/>
</dbReference>
<evidence type="ECO:0000256" key="2">
    <source>
        <dbReference type="ARBA" id="ARBA00022737"/>
    </source>
</evidence>
<dbReference type="VEuPathDB" id="FungiDB:ACLA_059060"/>
<feature type="compositionally biased region" description="Polar residues" evidence="4">
    <location>
        <begin position="45"/>
        <end position="56"/>
    </location>
</feature>
<dbReference type="InterPro" id="IPR019775">
    <property type="entry name" value="WD40_repeat_CS"/>
</dbReference>
<dbReference type="PROSITE" id="PS00678">
    <property type="entry name" value="WD_REPEATS_1"/>
    <property type="match status" value="1"/>
</dbReference>
<dbReference type="PROSITE" id="PS50082">
    <property type="entry name" value="WD_REPEATS_2"/>
    <property type="match status" value="1"/>
</dbReference>
<evidence type="ECO:0000256" key="3">
    <source>
        <dbReference type="PROSITE-ProRule" id="PRU00221"/>
    </source>
</evidence>
<evidence type="ECO:0000313" key="5">
    <source>
        <dbReference type="EMBL" id="EAW15243.1"/>
    </source>
</evidence>
<dbReference type="InterPro" id="IPR001680">
    <property type="entry name" value="WD40_rpt"/>
</dbReference>
<organism evidence="5 6">
    <name type="scientific">Aspergillus clavatus (strain ATCC 1007 / CBS 513.65 / DSM 816 / NCTC 3887 / NRRL 1 / QM 1276 / 107)</name>
    <dbReference type="NCBI Taxonomy" id="344612"/>
    <lineage>
        <taxon>Eukaryota</taxon>
        <taxon>Fungi</taxon>
        <taxon>Dikarya</taxon>
        <taxon>Ascomycota</taxon>
        <taxon>Pezizomycotina</taxon>
        <taxon>Eurotiomycetes</taxon>
        <taxon>Eurotiomycetidae</taxon>
        <taxon>Eurotiales</taxon>
        <taxon>Aspergillaceae</taxon>
        <taxon>Aspergillus</taxon>
        <taxon>Aspergillus subgen. Fumigati</taxon>
    </lineage>
</organism>
<dbReference type="RefSeq" id="XP_001276669.1">
    <property type="nucleotide sequence ID" value="XM_001276668.1"/>
</dbReference>
<dbReference type="PROSITE" id="PS50294">
    <property type="entry name" value="WD_REPEATS_REGION"/>
    <property type="match status" value="1"/>
</dbReference>
<dbReference type="PANTHER" id="PTHR43991:SF12">
    <property type="entry name" value="WD REPEAT PROTEIN (AFU_ORTHOLOGUE AFUA_8G05640)"/>
    <property type="match status" value="1"/>
</dbReference>
<dbReference type="eggNOG" id="ENOG502QPI7">
    <property type="taxonomic scope" value="Eukaryota"/>
</dbReference>
<evidence type="ECO:0000256" key="4">
    <source>
        <dbReference type="SAM" id="MobiDB-lite"/>
    </source>
</evidence>
<reference evidence="5 6" key="1">
    <citation type="journal article" date="2008" name="PLoS Genet.">
        <title>Genomic islands in the pathogenic filamentous fungus Aspergillus fumigatus.</title>
        <authorList>
            <person name="Fedorova N.D."/>
            <person name="Khaldi N."/>
            <person name="Joardar V.S."/>
            <person name="Maiti R."/>
            <person name="Amedeo P."/>
            <person name="Anderson M.J."/>
            <person name="Crabtree J."/>
            <person name="Silva J.C."/>
            <person name="Badger J.H."/>
            <person name="Albarraq A."/>
            <person name="Angiuoli S."/>
            <person name="Bussey H."/>
            <person name="Bowyer P."/>
            <person name="Cotty P.J."/>
            <person name="Dyer P.S."/>
            <person name="Egan A."/>
            <person name="Galens K."/>
            <person name="Fraser-Liggett C.M."/>
            <person name="Haas B.J."/>
            <person name="Inman J.M."/>
            <person name="Kent R."/>
            <person name="Lemieux S."/>
            <person name="Malavazi I."/>
            <person name="Orvis J."/>
            <person name="Roemer T."/>
            <person name="Ronning C.M."/>
            <person name="Sundaram J.P."/>
            <person name="Sutton G."/>
            <person name="Turner G."/>
            <person name="Venter J.C."/>
            <person name="White O.R."/>
            <person name="Whitty B.R."/>
            <person name="Youngman P."/>
            <person name="Wolfe K.H."/>
            <person name="Goldman G.H."/>
            <person name="Wortman J.R."/>
            <person name="Jiang B."/>
            <person name="Denning D.W."/>
            <person name="Nierman W.C."/>
        </authorList>
    </citation>
    <scope>NUCLEOTIDE SEQUENCE [LARGE SCALE GENOMIC DNA]</scope>
    <source>
        <strain evidence="6">ATCC 1007 / CBS 513.65 / DSM 816 / NCTC 3887 / NRRL 1</strain>
    </source>
</reference>
<dbReference type="InterPro" id="IPR011044">
    <property type="entry name" value="Quino_amine_DH_bsu"/>
</dbReference>
<dbReference type="InterPro" id="IPR015943">
    <property type="entry name" value="WD40/YVTN_repeat-like_dom_sf"/>
</dbReference>
<dbReference type="HOGENOM" id="CLU_021428_0_0_1"/>
<accession>A1C4A3</accession>
<dbReference type="KEGG" id="act:ACLA_059060"/>
<feature type="compositionally biased region" description="Polar residues" evidence="4">
    <location>
        <begin position="1"/>
        <end position="18"/>
    </location>
</feature>
<dbReference type="OrthoDB" id="20669at2759"/>
<dbReference type="GeneID" id="4708850"/>
<dbReference type="SUPFAM" id="SSF50969">
    <property type="entry name" value="YVTN repeat-like/Quinoprotein amine dehydrogenase"/>
    <property type="match status" value="1"/>
</dbReference>
<keyword evidence="2" id="KW-0677">Repeat</keyword>
<name>A1C4A3_ASPCL</name>
<evidence type="ECO:0000313" key="6">
    <source>
        <dbReference type="Proteomes" id="UP000006701"/>
    </source>
</evidence>
<dbReference type="Pfam" id="PF00400">
    <property type="entry name" value="WD40"/>
    <property type="match status" value="1"/>
</dbReference>
<dbReference type="STRING" id="344612.A1C4A3"/>
<sequence length="821" mass="91778">MPGQQDFGSSTVPSSSQPAYPGDRGNPTSHLTSCDAPGSARPQHTDMSFGNTSSYDVSDFDNTPDAEAQRAMQRTDLDELPVLAQIPDPRDARLITEHGVDLTEAGVSAFTAVSQYPNAYADENESATFAVSEVVNAVIAREDYFRAGGRHIQTAPVDRSSSPPADVYMSDSDTTDVLGYPGGVPIGAYMSGGRMGMDSLSHRLVADPASGHLFSTIAEESDEDEVGDLVMDYESPMAGNGFGMSDREDDLDDTQKFYLDHDDEFYEDYVDRIRTREATGHLSDVDFNDFYRAFDYGQIPLVTEGGTTAEPDEHNDHIPEGEELNGEQLADNHIPASVIHGTTHERNFNIDQFISQWVLEASGLPASRPPVISRLLPSHPVSRILDWTPPERIVRPRGYKREFYDIQQIPWWDALKIKRSDARELRDLWYTSYHNVEYPHHPTGARLPQSECYFREESMHTKHRATIEHFQLRNLMSVPAYNTVHFSHESKVYSWVPGYDDLSCLVDLSKPTIASGFHNPVKISSMKSAHDICIAGGFTGEYALRRSVMEGSGVEGYVTKNPNGITNHIDIVPSRTSHAPLGIFASNDQHLRVLDSETNTFIADHELSRAINCTATSPDGRLRVVIGDSPDAWVVEADTGRPVHPLRGHLDFGFACAWSPDMRHIATSNQDKTVIIWDARTWQILQRIESDVAGYRSVRFSPVGGGPRTLLLAEPADRIAIVNAQTYQSRQVHDFFGEIGGADFSPDGSTIWVANTDEHFGGFMEFDRRQWGQAHGPRGQPNEWVRESELDEDERCVLSERERQMRFWWNLSDEEHEALLL</sequence>
<dbReference type="AlphaFoldDB" id="A1C4A3"/>
<dbReference type="OMA" id="RQWGQRY"/>
<dbReference type="Gene3D" id="2.130.10.10">
    <property type="entry name" value="YVTN repeat-like/Quinoprotein amine dehydrogenase"/>
    <property type="match status" value="1"/>
</dbReference>
<keyword evidence="6" id="KW-1185">Reference proteome</keyword>
<dbReference type="EMBL" id="DS026990">
    <property type="protein sequence ID" value="EAW15243.1"/>
    <property type="molecule type" value="Genomic_DNA"/>
</dbReference>